<dbReference type="HOGENOM" id="CLU_073529_0_2_0"/>
<accession>F7YY90</accession>
<keyword evidence="1" id="KW-0645">Protease</keyword>
<dbReference type="PROSITE" id="PS50249">
    <property type="entry name" value="MPN"/>
    <property type="match status" value="1"/>
</dbReference>
<dbReference type="NCBIfam" id="NF000642">
    <property type="entry name" value="PRK00024.1"/>
    <property type="match status" value="1"/>
</dbReference>
<keyword evidence="4" id="KW-0862">Zinc</keyword>
<dbReference type="PANTHER" id="PTHR30471">
    <property type="entry name" value="DNA REPAIR PROTEIN RADC"/>
    <property type="match status" value="1"/>
</dbReference>
<sequence>MKPRERMIKAGSEALSEEELLAIILRTGSQDLNVMDLAKELWETFGKSLRTLFNASLQEIASIKGIGIAKATSIKASLELGKRLYEELSENKLVFTNPESIYQFCHDMRFYEKEVLRVICLDSKLKMVFHRDLTEGTNNQTLFHPREVFRIAIRSNCNFIVLVHNHPSGDPTPSFEDRISTDKIVAAGEIIGIPVLDHVVVGSESFFSFRENGLLDSFGKSTGKINKEKRERKLRKS</sequence>
<dbReference type="GO" id="GO:0046872">
    <property type="term" value="F:metal ion binding"/>
    <property type="evidence" value="ECO:0007669"/>
    <property type="project" value="UniProtKB-KW"/>
</dbReference>
<dbReference type="InterPro" id="IPR020891">
    <property type="entry name" value="UPF0758_CS"/>
</dbReference>
<dbReference type="Gene3D" id="3.40.140.10">
    <property type="entry name" value="Cytidine Deaminase, domain 2"/>
    <property type="match status" value="1"/>
</dbReference>
<dbReference type="PROSITE" id="PS01302">
    <property type="entry name" value="UPF0758"/>
    <property type="match status" value="1"/>
</dbReference>
<feature type="domain" description="MPN" evidence="7">
    <location>
        <begin position="94"/>
        <end position="215"/>
    </location>
</feature>
<evidence type="ECO:0000256" key="4">
    <source>
        <dbReference type="ARBA" id="ARBA00022833"/>
    </source>
</evidence>
<dbReference type="Pfam" id="PF04002">
    <property type="entry name" value="RadC"/>
    <property type="match status" value="1"/>
</dbReference>
<dbReference type="InterPro" id="IPR046778">
    <property type="entry name" value="UPF0758_N"/>
</dbReference>
<dbReference type="InterPro" id="IPR037518">
    <property type="entry name" value="MPN"/>
</dbReference>
<keyword evidence="3" id="KW-0378">Hydrolase</keyword>
<keyword evidence="2" id="KW-0479">Metal-binding</keyword>
<dbReference type="AlphaFoldDB" id="F7YY90"/>
<dbReference type="EMBL" id="CP002351">
    <property type="protein sequence ID" value="AEH50911.1"/>
    <property type="molecule type" value="Genomic_DNA"/>
</dbReference>
<dbReference type="OrthoDB" id="9804482at2"/>
<evidence type="ECO:0000313" key="9">
    <source>
        <dbReference type="Proteomes" id="UP000006804"/>
    </source>
</evidence>
<dbReference type="Gene3D" id="1.10.150.20">
    <property type="entry name" value="5' to 3' exonuclease, C-terminal subdomain"/>
    <property type="match status" value="1"/>
</dbReference>
<dbReference type="InterPro" id="IPR001405">
    <property type="entry name" value="UPF0758"/>
</dbReference>
<protein>
    <submittedName>
        <fullName evidence="8">DNA replication and repair protein RadC</fullName>
    </submittedName>
</protein>
<dbReference type="eggNOG" id="COG2003">
    <property type="taxonomic scope" value="Bacteria"/>
</dbReference>
<reference evidence="8 9" key="1">
    <citation type="submission" date="2010-11" db="EMBL/GenBank/DDBJ databases">
        <title>The complete genome of Thermotoga thermarum DSM 5069.</title>
        <authorList>
            <consortium name="US DOE Joint Genome Institute (JGI-PGF)"/>
            <person name="Lucas S."/>
            <person name="Copeland A."/>
            <person name="Lapidus A."/>
            <person name="Bruce D."/>
            <person name="Goodwin L."/>
            <person name="Pitluck S."/>
            <person name="Kyrpides N."/>
            <person name="Mavromatis K."/>
            <person name="Ivanova N."/>
            <person name="Zeytun A."/>
            <person name="Brettin T."/>
            <person name="Detter J.C."/>
            <person name="Tapia R."/>
            <person name="Han C."/>
            <person name="Land M."/>
            <person name="Hauser L."/>
            <person name="Markowitz V."/>
            <person name="Cheng J.-F."/>
            <person name="Hugenholtz P."/>
            <person name="Woyke T."/>
            <person name="Wu D."/>
            <person name="Spring S."/>
            <person name="Schroeder M."/>
            <person name="Brambilla E."/>
            <person name="Klenk H.-P."/>
            <person name="Eisen J.A."/>
        </authorList>
    </citation>
    <scope>NUCLEOTIDE SEQUENCE [LARGE SCALE GENOMIC DNA]</scope>
    <source>
        <strain evidence="8 9">DSM 5069</strain>
    </source>
</reference>
<name>F7YY90_9THEM</name>
<dbReference type="GO" id="GO:0008237">
    <property type="term" value="F:metallopeptidase activity"/>
    <property type="evidence" value="ECO:0007669"/>
    <property type="project" value="UniProtKB-KW"/>
</dbReference>
<gene>
    <name evidence="8" type="ORF">Theth_0827</name>
</gene>
<organism evidence="8 9">
    <name type="scientific">Pseudothermotoga thermarum DSM 5069</name>
    <dbReference type="NCBI Taxonomy" id="688269"/>
    <lineage>
        <taxon>Bacteria</taxon>
        <taxon>Thermotogati</taxon>
        <taxon>Thermotogota</taxon>
        <taxon>Thermotogae</taxon>
        <taxon>Thermotogales</taxon>
        <taxon>Thermotogaceae</taxon>
        <taxon>Pseudothermotoga</taxon>
    </lineage>
</organism>
<comment type="similarity">
    <text evidence="6">Belongs to the UPF0758 family.</text>
</comment>
<evidence type="ECO:0000259" key="7">
    <source>
        <dbReference type="PROSITE" id="PS50249"/>
    </source>
</evidence>
<dbReference type="Proteomes" id="UP000006804">
    <property type="component" value="Chromosome"/>
</dbReference>
<keyword evidence="9" id="KW-1185">Reference proteome</keyword>
<evidence type="ECO:0000256" key="6">
    <source>
        <dbReference type="RuleBase" id="RU003797"/>
    </source>
</evidence>
<dbReference type="SUPFAM" id="SSF47781">
    <property type="entry name" value="RuvA domain 2-like"/>
    <property type="match status" value="1"/>
</dbReference>
<dbReference type="STRING" id="688269.Theth_0827"/>
<dbReference type="KEGG" id="tta:Theth_0827"/>
<proteinExistence type="inferred from homology"/>
<dbReference type="NCBIfam" id="TIGR00608">
    <property type="entry name" value="radc"/>
    <property type="match status" value="1"/>
</dbReference>
<keyword evidence="5" id="KW-0482">Metalloprotease</keyword>
<dbReference type="Pfam" id="PF20582">
    <property type="entry name" value="UPF0758_N"/>
    <property type="match status" value="1"/>
</dbReference>
<dbReference type="PANTHER" id="PTHR30471:SF3">
    <property type="entry name" value="UPF0758 PROTEIN YEES-RELATED"/>
    <property type="match status" value="1"/>
</dbReference>
<evidence type="ECO:0000256" key="1">
    <source>
        <dbReference type="ARBA" id="ARBA00022670"/>
    </source>
</evidence>
<evidence type="ECO:0000256" key="3">
    <source>
        <dbReference type="ARBA" id="ARBA00022801"/>
    </source>
</evidence>
<dbReference type="SUPFAM" id="SSF102712">
    <property type="entry name" value="JAB1/MPN domain"/>
    <property type="match status" value="1"/>
</dbReference>
<dbReference type="CDD" id="cd08071">
    <property type="entry name" value="MPN_DUF2466"/>
    <property type="match status" value="1"/>
</dbReference>
<evidence type="ECO:0000256" key="5">
    <source>
        <dbReference type="ARBA" id="ARBA00023049"/>
    </source>
</evidence>
<dbReference type="InterPro" id="IPR025657">
    <property type="entry name" value="RadC_JAB"/>
</dbReference>
<evidence type="ECO:0000313" key="8">
    <source>
        <dbReference type="EMBL" id="AEH50911.1"/>
    </source>
</evidence>
<dbReference type="InterPro" id="IPR010994">
    <property type="entry name" value="RuvA_2-like"/>
</dbReference>
<evidence type="ECO:0000256" key="2">
    <source>
        <dbReference type="ARBA" id="ARBA00022723"/>
    </source>
</evidence>
<dbReference type="PATRIC" id="fig|688269.3.peg.851"/>
<dbReference type="GO" id="GO:0006508">
    <property type="term" value="P:proteolysis"/>
    <property type="evidence" value="ECO:0007669"/>
    <property type="project" value="UniProtKB-KW"/>
</dbReference>